<protein>
    <recommendedName>
        <fullName evidence="3">GLPGLI family protein</fullName>
    </recommendedName>
</protein>
<name>A0ABX1CZF9_9FLAO</name>
<evidence type="ECO:0000313" key="1">
    <source>
        <dbReference type="EMBL" id="NJW53645.1"/>
    </source>
</evidence>
<comment type="caution">
    <text evidence="1">The sequence shown here is derived from an EMBL/GenBank/DDBJ whole genome shotgun (WGS) entry which is preliminary data.</text>
</comment>
<evidence type="ECO:0008006" key="3">
    <source>
        <dbReference type="Google" id="ProtNLM"/>
    </source>
</evidence>
<dbReference type="EMBL" id="JAAVJR010000006">
    <property type="protein sequence ID" value="NJW53645.1"/>
    <property type="molecule type" value="Genomic_DNA"/>
</dbReference>
<dbReference type="RefSeq" id="WP_168138748.1">
    <property type="nucleotide sequence ID" value="NZ_JAAVJR010000006.1"/>
</dbReference>
<gene>
    <name evidence="1" type="ORF">HC175_12020</name>
</gene>
<proteinExistence type="predicted"/>
<reference evidence="1 2" key="1">
    <citation type="submission" date="2020-03" db="EMBL/GenBank/DDBJ databases">
        <title>Salinimicrobium sp. nov, isolated from SCS.</title>
        <authorList>
            <person name="Cao W.R."/>
        </authorList>
    </citation>
    <scope>NUCLEOTIDE SEQUENCE [LARGE SCALE GENOMIC DNA]</scope>
    <source>
        <strain evidence="2">J15B91</strain>
    </source>
</reference>
<evidence type="ECO:0000313" key="2">
    <source>
        <dbReference type="Proteomes" id="UP000703674"/>
    </source>
</evidence>
<sequence length="261" mass="30086">MMKLNKILYLIIFISLNTYSQRIFEENGNRKFSDTLNIQLLHKVCDNLRIKFSNVYTYKSHSVSLQADKTFFAIQYIIKNTNDGDLYTTKYLFADNASGQVIDHVDDTIHYYSQEAVQPSPSYILKNPIQLSENISGIGVITEESAGSCATLYSQQRISIFTLSKNKIKEVLKGYPIRKTQGESNCSGSYEIEIFEKSIELTTEKTKGFFDLLVTQMFTYEKVVEENLNENKAGKKTVKNKTEFQKLTFNGIDYNFKKDEY</sequence>
<organism evidence="1 2">
    <name type="scientific">Salinimicrobium oceani</name>
    <dbReference type="NCBI Taxonomy" id="2722702"/>
    <lineage>
        <taxon>Bacteria</taxon>
        <taxon>Pseudomonadati</taxon>
        <taxon>Bacteroidota</taxon>
        <taxon>Flavobacteriia</taxon>
        <taxon>Flavobacteriales</taxon>
        <taxon>Flavobacteriaceae</taxon>
        <taxon>Salinimicrobium</taxon>
    </lineage>
</organism>
<keyword evidence="2" id="KW-1185">Reference proteome</keyword>
<dbReference type="Proteomes" id="UP000703674">
    <property type="component" value="Unassembled WGS sequence"/>
</dbReference>
<accession>A0ABX1CZF9</accession>